<gene>
    <name evidence="1" type="ORF">YBY_08660</name>
</gene>
<accession>A0A455WC42</accession>
<evidence type="ECO:0000313" key="1">
    <source>
        <dbReference type="EMBL" id="BBJ03018.1"/>
    </source>
</evidence>
<protein>
    <submittedName>
        <fullName evidence="1">Uncharacterized protein</fullName>
    </submittedName>
</protein>
<reference evidence="1" key="1">
    <citation type="submission" date="2019-03" db="EMBL/GenBank/DDBJ databases">
        <title>Whole genome analysis of nitrate-reducing bacteria Marinobacter hydrocarbonoclasticus YB03.</title>
        <authorList>
            <person name="Azam A.H."/>
            <person name="Yuk S.R."/>
            <person name="Kamarisima K."/>
            <person name="Miyanaga K."/>
            <person name="Tanji Y."/>
        </authorList>
    </citation>
    <scope>NUCLEOTIDE SEQUENCE</scope>
    <source>
        <strain evidence="1">YB03</strain>
    </source>
</reference>
<name>A0A455WC42_MARNT</name>
<organism evidence="1">
    <name type="scientific">Marinobacter nauticus</name>
    <name type="common">Marinobacter hydrocarbonoclasticus</name>
    <name type="synonym">Marinobacter aquaeolei</name>
    <dbReference type="NCBI Taxonomy" id="2743"/>
    <lineage>
        <taxon>Bacteria</taxon>
        <taxon>Pseudomonadati</taxon>
        <taxon>Pseudomonadota</taxon>
        <taxon>Gammaproteobacteria</taxon>
        <taxon>Pseudomonadales</taxon>
        <taxon>Marinobacteraceae</taxon>
        <taxon>Marinobacter</taxon>
    </lineage>
</organism>
<dbReference type="EMBL" id="AP019537">
    <property type="protein sequence ID" value="BBJ03018.1"/>
    <property type="molecule type" value="Genomic_DNA"/>
</dbReference>
<proteinExistence type="predicted"/>
<sequence length="39" mass="4580">MTPELRKEKEQSVRVVFDLAVFNVKRRDFATSIDVLTKL</sequence>
<dbReference type="AlphaFoldDB" id="A0A455WC42"/>